<dbReference type="GO" id="GO:0046872">
    <property type="term" value="F:metal ion binding"/>
    <property type="evidence" value="ECO:0007669"/>
    <property type="project" value="UniProtKB-UniRule"/>
</dbReference>
<dbReference type="FunFam" id="4.10.375.10:FF:000001">
    <property type="entry name" value="Lipoxygenase"/>
    <property type="match status" value="1"/>
</dbReference>
<keyword evidence="20" id="KW-0472">Membrane</keyword>
<evidence type="ECO:0000256" key="19">
    <source>
        <dbReference type="ARBA" id="ARBA00023098"/>
    </source>
</evidence>
<evidence type="ECO:0000256" key="16">
    <source>
        <dbReference type="ARBA" id="ARBA00022989"/>
    </source>
</evidence>
<evidence type="ECO:0000256" key="26">
    <source>
        <dbReference type="SAM" id="MobiDB-lite"/>
    </source>
</evidence>
<dbReference type="Pfam" id="PF23598">
    <property type="entry name" value="LRR_14"/>
    <property type="match status" value="2"/>
</dbReference>
<keyword evidence="11 27" id="KW-0732">Signal</keyword>
<dbReference type="GO" id="GO:0051707">
    <property type="term" value="P:response to other organism"/>
    <property type="evidence" value="ECO:0007669"/>
    <property type="project" value="UniProtKB-ARBA"/>
</dbReference>
<dbReference type="InterPro" id="IPR032675">
    <property type="entry name" value="LRR_dom_sf"/>
</dbReference>
<dbReference type="PROSITE" id="PS51393">
    <property type="entry name" value="LIPOXYGENASE_3"/>
    <property type="match status" value="1"/>
</dbReference>
<dbReference type="SUPFAM" id="SSF48484">
    <property type="entry name" value="Lipoxigenase"/>
    <property type="match status" value="1"/>
</dbReference>
<dbReference type="EC" id="1.13.11.-" evidence="25"/>
<evidence type="ECO:0000256" key="3">
    <source>
        <dbReference type="ARBA" id="ARBA00004236"/>
    </source>
</evidence>
<dbReference type="InterPro" id="IPR020833">
    <property type="entry name" value="LipOase_Fe_BS"/>
</dbReference>
<keyword evidence="7 25" id="KW-0444">Lipid biosynthesis</keyword>
<dbReference type="FunFam" id="3.80.10.10:FF:000453">
    <property type="entry name" value="Leucine-rich receptor-like protein kinase family protein"/>
    <property type="match status" value="1"/>
</dbReference>
<keyword evidence="12" id="KW-0677">Repeat</keyword>
<comment type="subunit">
    <text evidence="5">Monomer.</text>
</comment>
<evidence type="ECO:0000256" key="6">
    <source>
        <dbReference type="ARBA" id="ARBA00022475"/>
    </source>
</evidence>
<dbReference type="InterPro" id="IPR013819">
    <property type="entry name" value="LipOase_C"/>
</dbReference>
<comment type="subcellular location">
    <subcellularLocation>
        <location evidence="3">Cell membrane</location>
    </subcellularLocation>
    <subcellularLocation>
        <location evidence="2">Membrane</location>
        <topology evidence="2">Single-pass membrane protein</topology>
    </subcellularLocation>
</comment>
<feature type="domain" description="Lipoxygenase" evidence="29">
    <location>
        <begin position="1022"/>
        <end position="1657"/>
    </location>
</feature>
<dbReference type="SMART" id="SM00365">
    <property type="entry name" value="LRR_SD22"/>
    <property type="match status" value="4"/>
</dbReference>
<evidence type="ECO:0000259" key="29">
    <source>
        <dbReference type="PROSITE" id="PS51393"/>
    </source>
</evidence>
<dbReference type="PROSITE" id="PS00711">
    <property type="entry name" value="LIPOXYGENASE_1"/>
    <property type="match status" value="1"/>
</dbReference>
<dbReference type="Gene3D" id="4.10.372.10">
    <property type="entry name" value="Lipoxygenase-1, Domain 3"/>
    <property type="match status" value="1"/>
</dbReference>
<dbReference type="Pfam" id="PF08263">
    <property type="entry name" value="LRRNT_2"/>
    <property type="match status" value="1"/>
</dbReference>
<keyword evidence="9" id="KW-0812">Transmembrane</keyword>
<sequence>MMTMGKMNHYLIMLYLASCLFFTSHSQTTSNTSSQHHCLPDQSSALLQLKARMKSWKADSDCCSWDGVTCDPENGHVVGLNLSNSWLSGTLKSNSSLFNLRHLQKLNLALNDFSSSAIPSQFGQLVKLFWEIPNFGNLESLIWLDLSRSNFSGEIPNSIGNLESLIWLDLSRSNFSGEIPNSIGNLESLIWLDLSRSNFSGELPNSIGNLRSLNHLALSSTNLLGVIPHFIWNLSQLTSLSLPSNNFHGQLPSTWGNLAKLTSLDLSNNLFHGEIPSSLGNLSQLTSLSLSSNNFRGQLPSTWGNLAKLTSLDLSYNLFHGEIPSSLGNLSQLTSLYLSSNNFHGQLPSTWGNLAKLTSLDLSNNLFHGEIQSSLGNLTQLEYLNLRNNSFDGSFPVSLTNLTKLKTIDISENQLIPQCLGNFSSSLSVLNMRNNSFQGILPETFIKGSSLRTLDLSLNRIEGKIPRSLSYKFLSCEQMDSRVLYGILIPILGFSKLHVIDLSHNNFTGRLPSEYFKTWNAMLMVHGKINSKPEYMGDDSGYYEDSITVMNKGLEMELGGAVLDRSLQPHESNIPFMIVYNLYGMGHMHLSKMKFRNPIPNTFSPRKSDRIGLQNQNMDKLTCMPTDFQVDLNCDASLSSPVWISSTIPADWICQFPSEFEASSHQDVCCVKRQSVFELEGDASIDDILNQQFKNYSSFSQTHSEVKMVQSLLPIWEEEYERTGSMTMRDVAMPSDLSTLSLSLEFENKLIELCGETENTLALNPFEKNVMDFDLSLDSISQFSQTWNAQLGPLHVLIKNARILSIGAGASENASFTLTTSNIKEENFDGSSGCTYGFLTDHQPCPTTQRGVPVCKGAKSSHKIMEVFNDENESKKRKIKGTVVLMKKNVLDFNDFHASFLDRVHELLGQGVSLQLISAVNVDPENQLQGKVGEPAYLEDWITTITSLTAGESAFKVTFDWDNEIGVPGAILIKNKHHSEFYLKSITLEDVPGEGQIHFVCNSWVYPADKYKKGRILFSNKTYLPSETPTPLRKYREEELVNLRGDGKGELQEWDRVYDYAYYNDLGSPKHVHPILGGSSEYPYPRRGRTGRPPTEADPKIETRLNPLLSINIYVPRDERFGHLKMSDFVAYALKAIAQFLKPELETAFSSTPNEFDKLQDILNLYEGGIELPNDLLQNIRKNIPAETLKEIFRTDGEGLLKFPVPQVIKEDKSAWRTDEEFAREMLAGVNPVIIRCLQEFPPSSKLDSKVYGDQTSTITEEHIGKYLNGLSIDEAIKSNKLFILDHHDALMPYLKRINETSTKIYTSRTLLFLKEDGTLKPLAIELSLPHPDGNQFGAISKVYTPAEEGVQSCIWQLAKAYVAVIDSGYHQLISHWLHTHAAIEPFVIATNRQLSVLHPIYKLLHPHFRDTMNVNALARQVLINAGGALESTVFPRKYSMEWSSVLYKNWVFPEQALPADLIKRGMAVEDVNSPHGLRLLIEDYPYAVDGLEICPGGRNSEEEGHALHAAINFGQYPYGGYPPNRPAMSRQFMPEEGSTDYKELKTHPDKAFLKTFTSQLESVLGISLVEILSRHSSDEIYLGQRDSLDWTSDKTPLAAFERFGKKLEEIEDRITKRNKDEKLKNRVGPIKMPYTLLYPTSEEGLTAKGIPNSVSI</sequence>
<dbReference type="Gene3D" id="4.10.375.10">
    <property type="entry name" value="Lipoxygenase-1, Domain 2"/>
    <property type="match status" value="1"/>
</dbReference>
<dbReference type="Gene3D" id="2.60.60.20">
    <property type="entry name" value="PLAT/LH2 domain"/>
    <property type="match status" value="1"/>
</dbReference>
<dbReference type="PRINTS" id="PR00087">
    <property type="entry name" value="LIPOXYGENASE"/>
</dbReference>
<keyword evidence="22" id="KW-0325">Glycoprotein</keyword>
<dbReference type="FunFam" id="3.80.10.10:FF:000299">
    <property type="entry name" value="Piriformospora indica-insensitive protein 2"/>
    <property type="match status" value="1"/>
</dbReference>
<reference evidence="30" key="1">
    <citation type="submission" date="2018-02" db="EMBL/GenBank/DDBJ databases">
        <authorList>
            <person name="Cohen D.B."/>
            <person name="Kent A.D."/>
        </authorList>
    </citation>
    <scope>NUCLEOTIDE SEQUENCE</scope>
</reference>
<keyword evidence="13 25" id="KW-0925">Oxylipin biosynthesis</keyword>
<evidence type="ECO:0000256" key="12">
    <source>
        <dbReference type="ARBA" id="ARBA00022737"/>
    </source>
</evidence>
<keyword evidence="17 24" id="KW-0560">Oxidoreductase</keyword>
<feature type="domain" description="PLAT" evidence="28">
    <location>
        <begin position="879"/>
        <end position="1019"/>
    </location>
</feature>
<dbReference type="InterPro" id="IPR001611">
    <property type="entry name" value="Leu-rich_rpt"/>
</dbReference>
<evidence type="ECO:0000256" key="18">
    <source>
        <dbReference type="ARBA" id="ARBA00023004"/>
    </source>
</evidence>
<evidence type="ECO:0000256" key="24">
    <source>
        <dbReference type="RuleBase" id="RU003974"/>
    </source>
</evidence>
<protein>
    <recommendedName>
        <fullName evidence="25">Lipoxygenase</fullName>
        <ecNumber evidence="25">1.13.11.-</ecNumber>
    </recommendedName>
</protein>
<keyword evidence="21 25" id="KW-0275">Fatty acid biosynthesis</keyword>
<dbReference type="InterPro" id="IPR000907">
    <property type="entry name" value="LipOase"/>
</dbReference>
<evidence type="ECO:0000256" key="20">
    <source>
        <dbReference type="ARBA" id="ARBA00023136"/>
    </source>
</evidence>
<evidence type="ECO:0000256" key="27">
    <source>
        <dbReference type="SAM" id="SignalP"/>
    </source>
</evidence>
<comment type="cofactor">
    <cofactor evidence="1 24">
        <name>Fe cation</name>
        <dbReference type="ChEBI" id="CHEBI:24875"/>
    </cofactor>
</comment>
<feature type="signal peptide" evidence="27">
    <location>
        <begin position="1"/>
        <end position="26"/>
    </location>
</feature>
<evidence type="ECO:0000256" key="10">
    <source>
        <dbReference type="ARBA" id="ARBA00022723"/>
    </source>
</evidence>
<evidence type="ECO:0000256" key="25">
    <source>
        <dbReference type="RuleBase" id="RU003975"/>
    </source>
</evidence>
<evidence type="ECO:0000256" key="11">
    <source>
        <dbReference type="ARBA" id="ARBA00022729"/>
    </source>
</evidence>
<dbReference type="InterPro" id="IPR003591">
    <property type="entry name" value="Leu-rich_rpt_typical-subtyp"/>
</dbReference>
<dbReference type="InterPro" id="IPR001024">
    <property type="entry name" value="PLAT/LH2_dom"/>
</dbReference>
<keyword evidence="18 24" id="KW-0408">Iron</keyword>
<keyword evidence="16" id="KW-1133">Transmembrane helix</keyword>
<dbReference type="InterPro" id="IPR001246">
    <property type="entry name" value="LipOase_plant"/>
</dbReference>
<dbReference type="FunFam" id="3.10.450.60:FF:000002">
    <property type="entry name" value="Lipoxygenase"/>
    <property type="match status" value="1"/>
</dbReference>
<keyword evidence="14" id="KW-0276">Fatty acid metabolism</keyword>
<evidence type="ECO:0000256" key="22">
    <source>
        <dbReference type="ARBA" id="ARBA00023180"/>
    </source>
</evidence>
<dbReference type="PROSITE" id="PS00081">
    <property type="entry name" value="LIPOXYGENASE_2"/>
    <property type="match status" value="1"/>
</dbReference>
<dbReference type="SUPFAM" id="SSF52058">
    <property type="entry name" value="L domain-like"/>
    <property type="match status" value="2"/>
</dbReference>
<dbReference type="CDD" id="cd01751">
    <property type="entry name" value="PLAT_LH2"/>
    <property type="match status" value="1"/>
</dbReference>
<evidence type="ECO:0000313" key="30">
    <source>
        <dbReference type="EMBL" id="SPD32510.1"/>
    </source>
</evidence>
<dbReference type="InterPro" id="IPR020834">
    <property type="entry name" value="LipOase_CS"/>
</dbReference>
<dbReference type="EMBL" id="OIVN01006407">
    <property type="protein sequence ID" value="SPD32510.1"/>
    <property type="molecule type" value="Genomic_DNA"/>
</dbReference>
<evidence type="ECO:0000256" key="1">
    <source>
        <dbReference type="ARBA" id="ARBA00001962"/>
    </source>
</evidence>
<keyword evidence="15 24" id="KW-0223">Dioxygenase</keyword>
<comment type="similarity">
    <text evidence="4 24">Belongs to the lipoxygenase family.</text>
</comment>
<dbReference type="FunFam" id="2.60.60.20:FF:000015">
    <property type="entry name" value="Lipoxygenase"/>
    <property type="match status" value="1"/>
</dbReference>
<evidence type="ECO:0000256" key="9">
    <source>
        <dbReference type="ARBA" id="ARBA00022692"/>
    </source>
</evidence>
<dbReference type="PRINTS" id="PR00468">
    <property type="entry name" value="PLTLPOXGNASE"/>
</dbReference>
<dbReference type="InterPro" id="IPR013210">
    <property type="entry name" value="LRR_N_plant-typ"/>
</dbReference>
<organism evidence="30">
    <name type="scientific">Fagus sylvatica</name>
    <name type="common">Beechnut</name>
    <dbReference type="NCBI Taxonomy" id="28930"/>
    <lineage>
        <taxon>Eukaryota</taxon>
        <taxon>Viridiplantae</taxon>
        <taxon>Streptophyta</taxon>
        <taxon>Embryophyta</taxon>
        <taxon>Tracheophyta</taxon>
        <taxon>Spermatophyta</taxon>
        <taxon>Magnoliopsida</taxon>
        <taxon>eudicotyledons</taxon>
        <taxon>Gunneridae</taxon>
        <taxon>Pentapetalae</taxon>
        <taxon>rosids</taxon>
        <taxon>fabids</taxon>
        <taxon>Fagales</taxon>
        <taxon>Fagaceae</taxon>
        <taxon>Fagus</taxon>
    </lineage>
</organism>
<feature type="chain" id="PRO_5014679911" description="Lipoxygenase" evidence="27">
    <location>
        <begin position="27"/>
        <end position="1657"/>
    </location>
</feature>
<dbReference type="GO" id="GO:0006952">
    <property type="term" value="P:defense response"/>
    <property type="evidence" value="ECO:0007669"/>
    <property type="project" value="UniProtKB-ARBA"/>
</dbReference>
<dbReference type="InterPro" id="IPR055414">
    <property type="entry name" value="LRR_R13L4/SHOC2-like"/>
</dbReference>
<dbReference type="SMART" id="SM00308">
    <property type="entry name" value="LH2"/>
    <property type="match status" value="1"/>
</dbReference>
<dbReference type="Gene3D" id="1.20.245.10">
    <property type="entry name" value="Lipoxygenase-1, Domain 5"/>
    <property type="match status" value="2"/>
</dbReference>
<comment type="function">
    <text evidence="25">Plant lipoxygenase may be involved in a number of diverse aspects of plant physiology including growth and development, pest resistance, and senescence or responses to wounding.</text>
</comment>
<evidence type="ECO:0000256" key="5">
    <source>
        <dbReference type="ARBA" id="ARBA00011245"/>
    </source>
</evidence>
<evidence type="ECO:0000256" key="21">
    <source>
        <dbReference type="ARBA" id="ARBA00023160"/>
    </source>
</evidence>
<accession>A0A2N9J7J7</accession>
<evidence type="ECO:0000256" key="14">
    <source>
        <dbReference type="ARBA" id="ARBA00022832"/>
    </source>
</evidence>
<proteinExistence type="inferred from homology"/>
<dbReference type="InterPro" id="IPR036226">
    <property type="entry name" value="LipOase_C_sf"/>
</dbReference>
<dbReference type="PROSITE" id="PS51450">
    <property type="entry name" value="LRR"/>
    <property type="match status" value="1"/>
</dbReference>
<dbReference type="GO" id="GO:0034440">
    <property type="term" value="P:lipid oxidation"/>
    <property type="evidence" value="ECO:0007669"/>
    <property type="project" value="InterPro"/>
</dbReference>
<dbReference type="InterPro" id="IPR036392">
    <property type="entry name" value="PLAT/LH2_dom_sf"/>
</dbReference>
<dbReference type="GO" id="GO:0009791">
    <property type="term" value="P:post-embryonic development"/>
    <property type="evidence" value="ECO:0007669"/>
    <property type="project" value="UniProtKB-ARBA"/>
</dbReference>
<evidence type="ECO:0000256" key="8">
    <source>
        <dbReference type="ARBA" id="ARBA00022614"/>
    </source>
</evidence>
<dbReference type="GO" id="GO:0005886">
    <property type="term" value="C:plasma membrane"/>
    <property type="evidence" value="ECO:0007669"/>
    <property type="project" value="UniProtKB-SubCell"/>
</dbReference>
<dbReference type="Pfam" id="PF01477">
    <property type="entry name" value="PLAT"/>
    <property type="match status" value="1"/>
</dbReference>
<dbReference type="GO" id="GO:0031408">
    <property type="term" value="P:oxylipin biosynthetic process"/>
    <property type="evidence" value="ECO:0007669"/>
    <property type="project" value="UniProtKB-UniRule"/>
</dbReference>
<dbReference type="Pfam" id="PF00560">
    <property type="entry name" value="LRR_1"/>
    <property type="match status" value="1"/>
</dbReference>
<evidence type="ECO:0000259" key="28">
    <source>
        <dbReference type="PROSITE" id="PS50095"/>
    </source>
</evidence>
<dbReference type="UniPathway" id="UPA00382"/>
<keyword evidence="6" id="KW-1003">Cell membrane</keyword>
<evidence type="ECO:0000256" key="7">
    <source>
        <dbReference type="ARBA" id="ARBA00022516"/>
    </source>
</evidence>
<dbReference type="GO" id="GO:0006633">
    <property type="term" value="P:fatty acid biosynthetic process"/>
    <property type="evidence" value="ECO:0007669"/>
    <property type="project" value="UniProtKB-KW"/>
</dbReference>
<dbReference type="PROSITE" id="PS50095">
    <property type="entry name" value="PLAT"/>
    <property type="match status" value="1"/>
</dbReference>
<feature type="region of interest" description="Disordered" evidence="26">
    <location>
        <begin position="1077"/>
        <end position="1100"/>
    </location>
</feature>
<evidence type="ECO:0000256" key="2">
    <source>
        <dbReference type="ARBA" id="ARBA00004167"/>
    </source>
</evidence>
<dbReference type="FunFam" id="3.80.10.10:FF:000095">
    <property type="entry name" value="LRR receptor-like serine/threonine-protein kinase GSO1"/>
    <property type="match status" value="1"/>
</dbReference>
<dbReference type="Pfam" id="PF00305">
    <property type="entry name" value="Lipoxygenase"/>
    <property type="match status" value="2"/>
</dbReference>
<comment type="pathway">
    <text evidence="25">Lipid metabolism; oxylipin biosynthesis.</text>
</comment>
<dbReference type="Gene3D" id="3.80.10.10">
    <property type="entry name" value="Ribonuclease Inhibitor"/>
    <property type="match status" value="5"/>
</dbReference>
<name>A0A2N9J7J7_FAGSY</name>
<dbReference type="Gene3D" id="3.10.450.60">
    <property type="match status" value="1"/>
</dbReference>
<dbReference type="PANTHER" id="PTHR11771">
    <property type="entry name" value="LIPOXYGENASE"/>
    <property type="match status" value="1"/>
</dbReference>
<dbReference type="FunFam" id="4.10.372.10:FF:000001">
    <property type="entry name" value="Lipoxygenase"/>
    <property type="match status" value="1"/>
</dbReference>
<evidence type="ECO:0000256" key="13">
    <source>
        <dbReference type="ARBA" id="ARBA00022767"/>
    </source>
</evidence>
<evidence type="ECO:0000256" key="15">
    <source>
        <dbReference type="ARBA" id="ARBA00022964"/>
    </source>
</evidence>
<evidence type="ECO:0000256" key="4">
    <source>
        <dbReference type="ARBA" id="ARBA00009419"/>
    </source>
</evidence>
<evidence type="ECO:0000256" key="17">
    <source>
        <dbReference type="ARBA" id="ARBA00023002"/>
    </source>
</evidence>
<dbReference type="InterPro" id="IPR027433">
    <property type="entry name" value="Lipoxygenase_dom_3"/>
</dbReference>
<keyword evidence="8" id="KW-0433">Leucine-rich repeat</keyword>
<keyword evidence="19" id="KW-0443">Lipid metabolism</keyword>
<dbReference type="SMART" id="SM00369">
    <property type="entry name" value="LRR_TYP"/>
    <property type="match status" value="9"/>
</dbReference>
<dbReference type="GO" id="GO:0016702">
    <property type="term" value="F:oxidoreductase activity, acting on single donors with incorporation of molecular oxygen, incorporation of two atoms of oxygen"/>
    <property type="evidence" value="ECO:0007669"/>
    <property type="project" value="InterPro"/>
</dbReference>
<evidence type="ECO:0000256" key="23">
    <source>
        <dbReference type="PROSITE-ProRule" id="PRU00152"/>
    </source>
</evidence>
<keyword evidence="10 24" id="KW-0479">Metal-binding</keyword>
<dbReference type="InterPro" id="IPR042057">
    <property type="entry name" value="Lipoxy_PLAT/LH2"/>
</dbReference>
<dbReference type="SUPFAM" id="SSF49723">
    <property type="entry name" value="Lipase/lipooxygenase domain (PLAT/LH2 domain)"/>
    <property type="match status" value="1"/>
</dbReference>
<comment type="caution">
    <text evidence="23">Lacks conserved residue(s) required for the propagation of feature annotation.</text>
</comment>
<gene>
    <name evidence="30" type="ORF">FSB_LOCUS60392</name>
</gene>